<dbReference type="Gene3D" id="3.30.70.1430">
    <property type="entry name" value="Multidrug efflux transporter AcrB pore domain"/>
    <property type="match status" value="2"/>
</dbReference>
<reference evidence="3 4" key="1">
    <citation type="submission" date="2019-06" db="EMBL/GenBank/DDBJ databases">
        <title>Spirosoma utsteinense sp. nov. isolated from Antarctic ice-free soils.</title>
        <authorList>
            <person name="Tahon G."/>
        </authorList>
    </citation>
    <scope>NUCLEOTIDE SEQUENCE [LARGE SCALE GENOMIC DNA]</scope>
    <source>
        <strain evidence="3 4">LMG 31447</strain>
    </source>
</reference>
<dbReference type="Proteomes" id="UP000700732">
    <property type="component" value="Unassembled WGS sequence"/>
</dbReference>
<feature type="transmembrane region" description="Helical" evidence="2">
    <location>
        <begin position="582"/>
        <end position="602"/>
    </location>
</feature>
<feature type="transmembrane region" description="Helical" evidence="2">
    <location>
        <begin position="935"/>
        <end position="952"/>
    </location>
</feature>
<feature type="compositionally biased region" description="Polar residues" evidence="1">
    <location>
        <begin position="510"/>
        <end position="556"/>
    </location>
</feature>
<protein>
    <submittedName>
        <fullName evidence="3">Multidrug efflux pump subunit AcrB</fullName>
    </submittedName>
</protein>
<feature type="transmembrane region" description="Helical" evidence="2">
    <location>
        <begin position="12"/>
        <end position="30"/>
    </location>
</feature>
<feature type="transmembrane region" description="Helical" evidence="2">
    <location>
        <begin position="1031"/>
        <end position="1050"/>
    </location>
</feature>
<dbReference type="PANTHER" id="PTHR32063">
    <property type="match status" value="1"/>
</dbReference>
<keyword evidence="4" id="KW-1185">Reference proteome</keyword>
<keyword evidence="2" id="KW-1133">Transmembrane helix</keyword>
<name>A0ABR6WEU1_9BACT</name>
<sequence length="1117" mass="119679">MLQLIQQALRRPITILVVLIGLVAASFLTIRKMPIDIFPNLSLPTIYVAQPYGGLSPQQVEALITSYYEYHFLYVTGVKYVDSKSVQGVSLVKIEFQEGTNMAQAMGEVVGYVNRSRAFMPPGTVPPFIARFDAGSVPVGQLVFRSEGRSLGEIQDLALFKVRPMFSTLPGVSAPPPFGGNQKTVLIRADPERLQSYHISPDELIAAIAKGNSISPAGNLRVGNQTLTTPMNTMVDNIRELETIPVQTGSGESTPGPTVYVRDLAQVELGSDITTGYALIDGKRSVYLNVSKRSDASTWQVVQAVKKALPDMQAAIPDDIKVSYEFDQSGYVINSLTNLLIEGGLGAILTGLMVLLFLSDRRSAAIVVLTIPLALLSGVIGLYLTGQTLNIMTLGGLALAVGILVDEATVTIENIHRHLEEGEPKAQAIWLACREIAGPKLLILLSILTVFVPALFMTGVTQALFLPLSLAVGFSMIASFLLSQTLVPILANYWLKDHNQPVLPDRNTTDYRSPTKATRGESTPGESTPGESTPGESTPGESTPGESTPGESTPGESTPGRFARFQVRFERVLTGLLARRSWVVPLYVGSTFLLTGLIYWGLGTDIFPKTTTNQFQVRLRLPTGTRVECTEAATQQVLTAIRQLAGPQGVAISSAFVGTQPSSYPINTIYLWTSGPHEAVLKVNLTEEATVAPAQFADRLRAEMKQRVPDLRLSFEAGNLVDQVINLGATNPIEIAVVGKNLTDGRKMATRLQQRLAGLTYLRDVQIATPLDYPSLQLTIDRVRAGQLGMTASEIGQSLVTTTSSSRFVQPNYWIDQAAGNAYQVQVDIPPYQLTAPESIEQIPVRSAGAGGNAQSAGVTLREVADWKRTTTVGEYDRLNQQRYVTITANVGEGDLGRAVADIKQEITGLGELPKGLKISLRGQAELLGQTLGELQAGLLLAIGVIFLLLAASFQSFRLAVVGLSTVPAVLAGSLGLLWITGQTLNIQSFMGCIMALGVAIANAILLLTNAQTIRQQSPERAALTGATTRLRPILMTSLAMIAGMIPMASGLGEGGGQTAPLGIAVIGGLFFSTVSTLLMLPLVYRSMIGVRPSASSSLDPTDPDSLRYVTPSQPLS</sequence>
<evidence type="ECO:0000313" key="3">
    <source>
        <dbReference type="EMBL" id="MBC3795008.1"/>
    </source>
</evidence>
<keyword evidence="2" id="KW-0472">Membrane</keyword>
<feature type="transmembrane region" description="Helical" evidence="2">
    <location>
        <begin position="987"/>
        <end position="1010"/>
    </location>
</feature>
<dbReference type="InterPro" id="IPR001036">
    <property type="entry name" value="Acrflvin-R"/>
</dbReference>
<dbReference type="RefSeq" id="WP_186742061.1">
    <property type="nucleotide sequence ID" value="NZ_VFIA01000072.1"/>
</dbReference>
<dbReference type="SUPFAM" id="SSF82866">
    <property type="entry name" value="Multidrug efflux transporter AcrB transmembrane domain"/>
    <property type="match status" value="2"/>
</dbReference>
<feature type="transmembrane region" description="Helical" evidence="2">
    <location>
        <begin position="1062"/>
        <end position="1085"/>
    </location>
</feature>
<feature type="transmembrane region" description="Helical" evidence="2">
    <location>
        <begin position="441"/>
        <end position="465"/>
    </location>
</feature>
<gene>
    <name evidence="3" type="ORF">FH603_5540</name>
</gene>
<dbReference type="PRINTS" id="PR00702">
    <property type="entry name" value="ACRIFLAVINRP"/>
</dbReference>
<dbReference type="Gene3D" id="1.20.1640.10">
    <property type="entry name" value="Multidrug efflux transporter AcrB transmembrane domain"/>
    <property type="match status" value="2"/>
</dbReference>
<feature type="transmembrane region" description="Helical" evidence="2">
    <location>
        <begin position="339"/>
        <end position="358"/>
    </location>
</feature>
<comment type="caution">
    <text evidence="3">The sequence shown here is derived from an EMBL/GenBank/DDBJ whole genome shotgun (WGS) entry which is preliminary data.</text>
</comment>
<feature type="transmembrane region" description="Helical" evidence="2">
    <location>
        <begin position="959"/>
        <end position="981"/>
    </location>
</feature>
<proteinExistence type="predicted"/>
<feature type="transmembrane region" description="Helical" evidence="2">
    <location>
        <begin position="365"/>
        <end position="385"/>
    </location>
</feature>
<dbReference type="Gene3D" id="3.30.2090.10">
    <property type="entry name" value="Multidrug efflux transporter AcrB TolC docking domain, DN and DC subdomains"/>
    <property type="match status" value="2"/>
</dbReference>
<dbReference type="InterPro" id="IPR027463">
    <property type="entry name" value="AcrB_DN_DC_subdom"/>
</dbReference>
<dbReference type="SUPFAM" id="SSF82714">
    <property type="entry name" value="Multidrug efflux transporter AcrB TolC docking domain, DN and DC subdomains"/>
    <property type="match status" value="2"/>
</dbReference>
<feature type="region of interest" description="Disordered" evidence="1">
    <location>
        <begin position="1094"/>
        <end position="1117"/>
    </location>
</feature>
<feature type="transmembrane region" description="Helical" evidence="2">
    <location>
        <begin position="391"/>
        <end position="410"/>
    </location>
</feature>
<keyword evidence="2" id="KW-0812">Transmembrane</keyword>
<dbReference type="SUPFAM" id="SSF82693">
    <property type="entry name" value="Multidrug efflux transporter AcrB pore domain, PN1, PN2, PC1 and PC2 subdomains"/>
    <property type="match status" value="2"/>
</dbReference>
<evidence type="ECO:0000313" key="4">
    <source>
        <dbReference type="Proteomes" id="UP000700732"/>
    </source>
</evidence>
<dbReference type="Gene3D" id="3.30.70.1320">
    <property type="entry name" value="Multidrug efflux transporter AcrB pore domain like"/>
    <property type="match status" value="1"/>
</dbReference>
<feature type="region of interest" description="Disordered" evidence="1">
    <location>
        <begin position="504"/>
        <end position="561"/>
    </location>
</feature>
<dbReference type="Gene3D" id="3.30.70.1440">
    <property type="entry name" value="Multidrug efflux transporter AcrB pore domain"/>
    <property type="match status" value="1"/>
</dbReference>
<feature type="transmembrane region" description="Helical" evidence="2">
    <location>
        <begin position="471"/>
        <end position="495"/>
    </location>
</feature>
<evidence type="ECO:0000256" key="2">
    <source>
        <dbReference type="SAM" id="Phobius"/>
    </source>
</evidence>
<dbReference type="EMBL" id="VFIA01000072">
    <property type="protein sequence ID" value="MBC3795008.1"/>
    <property type="molecule type" value="Genomic_DNA"/>
</dbReference>
<dbReference type="Pfam" id="PF00873">
    <property type="entry name" value="ACR_tran"/>
    <property type="match status" value="2"/>
</dbReference>
<accession>A0ABR6WEU1</accession>
<dbReference type="PANTHER" id="PTHR32063:SF8">
    <property type="entry name" value="CATION EFFLUX PROTEIN"/>
    <property type="match status" value="1"/>
</dbReference>
<organism evidence="3 4">
    <name type="scientific">Spirosoma utsteinense</name>
    <dbReference type="NCBI Taxonomy" id="2585773"/>
    <lineage>
        <taxon>Bacteria</taxon>
        <taxon>Pseudomonadati</taxon>
        <taxon>Bacteroidota</taxon>
        <taxon>Cytophagia</taxon>
        <taxon>Cytophagales</taxon>
        <taxon>Cytophagaceae</taxon>
        <taxon>Spirosoma</taxon>
    </lineage>
</organism>
<evidence type="ECO:0000256" key="1">
    <source>
        <dbReference type="SAM" id="MobiDB-lite"/>
    </source>
</evidence>